<dbReference type="RefSeq" id="WP_336351614.1">
    <property type="nucleotide sequence ID" value="NZ_JAZAQL010000003.1"/>
</dbReference>
<name>A0ABD5VNA5_9EURY</name>
<protein>
    <submittedName>
        <fullName evidence="1">Uncharacterized protein</fullName>
    </submittedName>
</protein>
<sequence>MTLDRDSRFDAQTPDYDALAAWLEDRHGDDLRWVADFHTPSYTYDVRYIRDDLKTELSTRQLDIIIHRTMGLFDRAYVEEVYTHLGDACALVLQHEKATAVHVYLSDMDGFVVKLRSGVPVTLPDDVDAWLDVLYGGGE</sequence>
<evidence type="ECO:0000313" key="2">
    <source>
        <dbReference type="Proteomes" id="UP001596395"/>
    </source>
</evidence>
<keyword evidence="2" id="KW-1185">Reference proteome</keyword>
<comment type="caution">
    <text evidence="1">The sequence shown here is derived from an EMBL/GenBank/DDBJ whole genome shotgun (WGS) entry which is preliminary data.</text>
</comment>
<gene>
    <name evidence="1" type="ORF">ACFQGB_17565</name>
</gene>
<dbReference type="AlphaFoldDB" id="A0ABD5VNA5"/>
<reference evidence="1 2" key="1">
    <citation type="journal article" date="2019" name="Int. J. Syst. Evol. Microbiol.">
        <title>The Global Catalogue of Microorganisms (GCM) 10K type strain sequencing project: providing services to taxonomists for standard genome sequencing and annotation.</title>
        <authorList>
            <consortium name="The Broad Institute Genomics Platform"/>
            <consortium name="The Broad Institute Genome Sequencing Center for Infectious Disease"/>
            <person name="Wu L."/>
            <person name="Ma J."/>
        </authorList>
    </citation>
    <scope>NUCLEOTIDE SEQUENCE [LARGE SCALE GENOMIC DNA]</scope>
    <source>
        <strain evidence="1 2">GX26</strain>
    </source>
</reference>
<dbReference type="Proteomes" id="UP001596395">
    <property type="component" value="Unassembled WGS sequence"/>
</dbReference>
<dbReference type="InterPro" id="IPR055944">
    <property type="entry name" value="DUF7522"/>
</dbReference>
<accession>A0ABD5VNA5</accession>
<dbReference type="Pfam" id="PF24366">
    <property type="entry name" value="DUF7522"/>
    <property type="match status" value="1"/>
</dbReference>
<dbReference type="EMBL" id="JBHSXN010000003">
    <property type="protein sequence ID" value="MFC6954677.1"/>
    <property type="molecule type" value="Genomic_DNA"/>
</dbReference>
<evidence type="ECO:0000313" key="1">
    <source>
        <dbReference type="EMBL" id="MFC6954677.1"/>
    </source>
</evidence>
<proteinExistence type="predicted"/>
<organism evidence="1 2">
    <name type="scientific">Halorubellus litoreus</name>
    <dbReference type="NCBI Taxonomy" id="755308"/>
    <lineage>
        <taxon>Archaea</taxon>
        <taxon>Methanobacteriati</taxon>
        <taxon>Methanobacteriota</taxon>
        <taxon>Stenosarchaea group</taxon>
        <taxon>Halobacteria</taxon>
        <taxon>Halobacteriales</taxon>
        <taxon>Halorubellaceae</taxon>
        <taxon>Halorubellus</taxon>
    </lineage>
</organism>